<name>A0A2U8QYT0_9FLAO</name>
<organism evidence="3 4">
    <name type="scientific">Flavobacterium sediminis</name>
    <dbReference type="NCBI Taxonomy" id="2201181"/>
    <lineage>
        <taxon>Bacteria</taxon>
        <taxon>Pseudomonadati</taxon>
        <taxon>Bacteroidota</taxon>
        <taxon>Flavobacteriia</taxon>
        <taxon>Flavobacteriales</taxon>
        <taxon>Flavobacteriaceae</taxon>
        <taxon>Flavobacterium</taxon>
    </lineage>
</organism>
<keyword evidence="3" id="KW-0808">Transferase</keyword>
<dbReference type="AlphaFoldDB" id="A0A2U8QYT0"/>
<evidence type="ECO:0000313" key="3">
    <source>
        <dbReference type="EMBL" id="AWM15258.1"/>
    </source>
</evidence>
<dbReference type="Proteomes" id="UP000245429">
    <property type="component" value="Chromosome"/>
</dbReference>
<gene>
    <name evidence="3" type="ORF">DI487_03450</name>
</gene>
<keyword evidence="4" id="KW-1185">Reference proteome</keyword>
<dbReference type="GO" id="GO:0016757">
    <property type="term" value="F:glycosyltransferase activity"/>
    <property type="evidence" value="ECO:0007669"/>
    <property type="project" value="InterPro"/>
</dbReference>
<dbReference type="InterPro" id="IPR001296">
    <property type="entry name" value="Glyco_trans_1"/>
</dbReference>
<feature type="domain" description="Glycosyl transferase family 1" evidence="1">
    <location>
        <begin position="168"/>
        <end position="336"/>
    </location>
</feature>
<protein>
    <submittedName>
        <fullName evidence="3">Alpha-1,4-N-acetylgalactosamine transferase</fullName>
    </submittedName>
</protein>
<dbReference type="Pfam" id="PF00534">
    <property type="entry name" value="Glycos_transf_1"/>
    <property type="match status" value="1"/>
</dbReference>
<dbReference type="SUPFAM" id="SSF53756">
    <property type="entry name" value="UDP-Glycosyltransferase/glycogen phosphorylase"/>
    <property type="match status" value="1"/>
</dbReference>
<reference evidence="3 4" key="1">
    <citation type="submission" date="2018-05" db="EMBL/GenBank/DDBJ databases">
        <title>Flavobacterium sp. MEBiC07310.</title>
        <authorList>
            <person name="Baek K."/>
        </authorList>
    </citation>
    <scope>NUCLEOTIDE SEQUENCE [LARGE SCALE GENOMIC DNA]</scope>
    <source>
        <strain evidence="3 4">MEBiC07310</strain>
    </source>
</reference>
<dbReference type="Pfam" id="PF13439">
    <property type="entry name" value="Glyco_transf_4"/>
    <property type="match status" value="1"/>
</dbReference>
<sequence length="357" mass="41016">MRIVQLIDSLEPGGAERMAVNYANALVDKLSFSGLGATRKEGELKQQLKQSVHYTFLHKRNNLDLKAFLKLRSYCVQNKIDFIHAHSSSFFWAVLVKLTHPKVKVIWHDHFGNRVRQAKPDFMLKLFSRFFYLVIAVNEELQEWSVEKLNAKTVLYLPNFSLQDQEHEKKETSLKGEKGKRIVFLANLKNPKNHLLFLKAFYRSSVYEEGWTVHLIGKNFEDAYAQHILDFIKEKNLQSSIYLYGSCNDIPHILKQGTLGVLSSTYEGFPVTLLEYGTYGLPVLSTNVGYCSKLIENEKTGLLFDPLDEEGIAGLLTRLTDAEALEQMKKFGANLKQKIEQRYGVEKVITDYIEVLK</sequence>
<accession>A0A2U8QYT0</accession>
<evidence type="ECO:0000259" key="2">
    <source>
        <dbReference type="Pfam" id="PF13439"/>
    </source>
</evidence>
<dbReference type="EMBL" id="CP029463">
    <property type="protein sequence ID" value="AWM15258.1"/>
    <property type="molecule type" value="Genomic_DNA"/>
</dbReference>
<dbReference type="Gene3D" id="3.40.50.2000">
    <property type="entry name" value="Glycogen Phosphorylase B"/>
    <property type="match status" value="2"/>
</dbReference>
<feature type="domain" description="Glycosyltransferase subfamily 4-like N-terminal" evidence="2">
    <location>
        <begin position="12"/>
        <end position="150"/>
    </location>
</feature>
<dbReference type="KEGG" id="fse:DI487_03450"/>
<dbReference type="PANTHER" id="PTHR12526:SF630">
    <property type="entry name" value="GLYCOSYLTRANSFERASE"/>
    <property type="match status" value="1"/>
</dbReference>
<dbReference type="OrthoDB" id="823685at2"/>
<proteinExistence type="predicted"/>
<evidence type="ECO:0000313" key="4">
    <source>
        <dbReference type="Proteomes" id="UP000245429"/>
    </source>
</evidence>
<evidence type="ECO:0000259" key="1">
    <source>
        <dbReference type="Pfam" id="PF00534"/>
    </source>
</evidence>
<dbReference type="PANTHER" id="PTHR12526">
    <property type="entry name" value="GLYCOSYLTRANSFERASE"/>
    <property type="match status" value="1"/>
</dbReference>
<dbReference type="CDD" id="cd03811">
    <property type="entry name" value="GT4_GT28_WabH-like"/>
    <property type="match status" value="1"/>
</dbReference>
<dbReference type="InterPro" id="IPR028098">
    <property type="entry name" value="Glyco_trans_4-like_N"/>
</dbReference>